<accession>A0A650CUV8</accession>
<keyword evidence="1" id="KW-0812">Transmembrane</keyword>
<feature type="transmembrane region" description="Helical" evidence="1">
    <location>
        <begin position="134"/>
        <end position="157"/>
    </location>
</feature>
<keyword evidence="1" id="KW-0472">Membrane</keyword>
<keyword evidence="1" id="KW-1133">Transmembrane helix</keyword>
<name>A0A650CUV8_ACIAM</name>
<feature type="transmembrane region" description="Helical" evidence="1">
    <location>
        <begin position="7"/>
        <end position="25"/>
    </location>
</feature>
<evidence type="ECO:0000313" key="5">
    <source>
        <dbReference type="Proteomes" id="UP000474054"/>
    </source>
</evidence>
<gene>
    <name evidence="3" type="ORF">D1866_06120</name>
    <name evidence="2" type="ORF">GFB69_08705</name>
</gene>
<organism evidence="3 4">
    <name type="scientific">Acidianus ambivalens</name>
    <name type="common">Desulfurolobus ambivalens</name>
    <dbReference type="NCBI Taxonomy" id="2283"/>
    <lineage>
        <taxon>Archaea</taxon>
        <taxon>Thermoproteota</taxon>
        <taxon>Thermoprotei</taxon>
        <taxon>Sulfolobales</taxon>
        <taxon>Sulfolobaceae</taxon>
        <taxon>Acidianus</taxon>
    </lineage>
</organism>
<sequence>MDKLDLAKYLAIIFAGISGIIYVIGDPLDKLLSYQGPVFSGALLGWYVINKYTPKDKFVEFEDSLVPVTSILIRNKSWIGFTISAFLIAFWLTPFIFKIAQEFPELYFAAFISDFVGGFIAGYLIPSLKFMEKVIIYSLGFAADIFYVMLLYIYSVIYNISQNNLLDHVLGFVYIVKFSEGILFAVYIIKKVNAI</sequence>
<evidence type="ECO:0000313" key="3">
    <source>
        <dbReference type="EMBL" id="QGR21616.1"/>
    </source>
</evidence>
<evidence type="ECO:0000313" key="4">
    <source>
        <dbReference type="Proteomes" id="UP000426328"/>
    </source>
</evidence>
<reference evidence="3 4" key="2">
    <citation type="submission" date="2019-10" db="EMBL/GenBank/DDBJ databases">
        <title>Genome Sequences from Six Type Strain Members of the Archaeal Family Sulfolobaceae: Acidianus ambivalens, Acidianus infernus, Metallosphaera prunae, Stygiolobus azoricus, Sulfolobus metallicus, and Sulfurisphaera ohwakuensis.</title>
        <authorList>
            <person name="Counts J.A."/>
            <person name="Kelly R.M."/>
        </authorList>
    </citation>
    <scope>NUCLEOTIDE SEQUENCE [LARGE SCALE GENOMIC DNA]</scope>
    <source>
        <strain evidence="3 4">LEI 10</strain>
    </source>
</reference>
<protein>
    <submittedName>
        <fullName evidence="3">DUF1404 domain-containing protein</fullName>
    </submittedName>
</protein>
<reference evidence="2 5" key="1">
    <citation type="submission" date="2019-10" db="EMBL/GenBank/DDBJ databases">
        <title>Comparative genomics of sulfur disproportionating microorganisms.</title>
        <authorList>
            <person name="Ward L.M."/>
            <person name="Bertran E."/>
            <person name="Johnston D."/>
        </authorList>
    </citation>
    <scope>NUCLEOTIDE SEQUENCE [LARGE SCALE GENOMIC DNA]</scope>
    <source>
        <strain evidence="2 5">DSM 3772</strain>
    </source>
</reference>
<dbReference type="EMBL" id="CP045482">
    <property type="protein sequence ID" value="QGR21616.1"/>
    <property type="molecule type" value="Genomic_DNA"/>
</dbReference>
<feature type="transmembrane region" description="Helical" evidence="1">
    <location>
        <begin position="31"/>
        <end position="49"/>
    </location>
</feature>
<dbReference type="RefSeq" id="WP_152941981.1">
    <property type="nucleotide sequence ID" value="NZ_CP045482.1"/>
</dbReference>
<feature type="transmembrane region" description="Helical" evidence="1">
    <location>
        <begin position="78"/>
        <end position="100"/>
    </location>
</feature>
<dbReference type="Proteomes" id="UP000426328">
    <property type="component" value="Chromosome"/>
</dbReference>
<evidence type="ECO:0000313" key="2">
    <source>
        <dbReference type="EMBL" id="MQL55815.1"/>
    </source>
</evidence>
<dbReference type="EMBL" id="WHYS01000002">
    <property type="protein sequence ID" value="MQL55815.1"/>
    <property type="molecule type" value="Genomic_DNA"/>
</dbReference>
<dbReference type="GeneID" id="42779296"/>
<evidence type="ECO:0000256" key="1">
    <source>
        <dbReference type="SAM" id="Phobius"/>
    </source>
</evidence>
<proteinExistence type="predicted"/>
<feature type="transmembrane region" description="Helical" evidence="1">
    <location>
        <begin position="106"/>
        <end position="125"/>
    </location>
</feature>
<keyword evidence="4" id="KW-1185">Reference proteome</keyword>
<feature type="transmembrane region" description="Helical" evidence="1">
    <location>
        <begin position="169"/>
        <end position="189"/>
    </location>
</feature>
<dbReference type="AlphaFoldDB" id="A0A650CUV8"/>
<dbReference type="Proteomes" id="UP000474054">
    <property type="component" value="Unassembled WGS sequence"/>
</dbReference>
<dbReference type="KEGG" id="aamb:D1866_06120"/>